<reference evidence="3 4" key="1">
    <citation type="journal article" date="2012" name="PLoS Pathog.">
        <title>Diverse lifestyles and strategies of plant pathogenesis encoded in the genomes of eighteen Dothideomycetes fungi.</title>
        <authorList>
            <person name="Ohm R.A."/>
            <person name="Feau N."/>
            <person name="Henrissat B."/>
            <person name="Schoch C.L."/>
            <person name="Horwitz B.A."/>
            <person name="Barry K.W."/>
            <person name="Condon B.J."/>
            <person name="Copeland A.C."/>
            <person name="Dhillon B."/>
            <person name="Glaser F."/>
            <person name="Hesse C.N."/>
            <person name="Kosti I."/>
            <person name="LaButti K."/>
            <person name="Lindquist E.A."/>
            <person name="Lucas S."/>
            <person name="Salamov A.A."/>
            <person name="Bradshaw R.E."/>
            <person name="Ciuffetti L."/>
            <person name="Hamelin R.C."/>
            <person name="Kema G.H.J."/>
            <person name="Lawrence C."/>
            <person name="Scott J.A."/>
            <person name="Spatafora J.W."/>
            <person name="Turgeon B.G."/>
            <person name="de Wit P.J.G.M."/>
            <person name="Zhong S."/>
            <person name="Goodwin S.B."/>
            <person name="Grigoriev I.V."/>
        </authorList>
    </citation>
    <scope>NUCLEOTIDE SEQUENCE [LARGE SCALE GENOMIC DNA]</scope>
    <source>
        <strain evidence="4">28A</strain>
    </source>
</reference>
<feature type="domain" description="C2H2-type" evidence="2">
    <location>
        <begin position="76"/>
        <end position="97"/>
    </location>
</feature>
<evidence type="ECO:0000259" key="2">
    <source>
        <dbReference type="PROSITE" id="PS00028"/>
    </source>
</evidence>
<name>R0JWD5_EXST2</name>
<proteinExistence type="predicted"/>
<evidence type="ECO:0000313" key="4">
    <source>
        <dbReference type="Proteomes" id="UP000016935"/>
    </source>
</evidence>
<feature type="compositionally biased region" description="Basic and acidic residues" evidence="1">
    <location>
        <begin position="197"/>
        <end position="218"/>
    </location>
</feature>
<dbReference type="SMART" id="SM00355">
    <property type="entry name" value="ZnF_C2H2"/>
    <property type="match status" value="2"/>
</dbReference>
<dbReference type="RefSeq" id="XP_008027700.1">
    <property type="nucleotide sequence ID" value="XM_008029509.1"/>
</dbReference>
<gene>
    <name evidence="3" type="ORF">SETTUDRAFT_137791</name>
</gene>
<evidence type="ECO:0000256" key="1">
    <source>
        <dbReference type="SAM" id="MobiDB-lite"/>
    </source>
</evidence>
<dbReference type="Proteomes" id="UP000016935">
    <property type="component" value="Unassembled WGS sequence"/>
</dbReference>
<dbReference type="eggNOG" id="KOG4173">
    <property type="taxonomic scope" value="Eukaryota"/>
</dbReference>
<dbReference type="InterPro" id="IPR039258">
    <property type="entry name" value="ZNF511"/>
</dbReference>
<feature type="region of interest" description="Disordered" evidence="1">
    <location>
        <begin position="1"/>
        <end position="24"/>
    </location>
</feature>
<evidence type="ECO:0000313" key="3">
    <source>
        <dbReference type="EMBL" id="EOA85263.1"/>
    </source>
</evidence>
<feature type="region of interest" description="Disordered" evidence="1">
    <location>
        <begin position="159"/>
        <end position="260"/>
    </location>
</feature>
<feature type="compositionally biased region" description="Gly residues" evidence="1">
    <location>
        <begin position="226"/>
        <end position="239"/>
    </location>
</feature>
<dbReference type="InterPro" id="IPR013087">
    <property type="entry name" value="Znf_C2H2_type"/>
</dbReference>
<reference evidence="3 4" key="2">
    <citation type="journal article" date="2013" name="PLoS Genet.">
        <title>Comparative genome structure, secondary metabolite, and effector coding capacity across Cochliobolus pathogens.</title>
        <authorList>
            <person name="Condon B.J."/>
            <person name="Leng Y."/>
            <person name="Wu D."/>
            <person name="Bushley K.E."/>
            <person name="Ohm R.A."/>
            <person name="Otillar R."/>
            <person name="Martin J."/>
            <person name="Schackwitz W."/>
            <person name="Grimwood J."/>
            <person name="MohdZainudin N."/>
            <person name="Xue C."/>
            <person name="Wang R."/>
            <person name="Manning V.A."/>
            <person name="Dhillon B."/>
            <person name="Tu Z.J."/>
            <person name="Steffenson B.J."/>
            <person name="Salamov A."/>
            <person name="Sun H."/>
            <person name="Lowry S."/>
            <person name="LaButti K."/>
            <person name="Han J."/>
            <person name="Copeland A."/>
            <person name="Lindquist E."/>
            <person name="Barry K."/>
            <person name="Schmutz J."/>
            <person name="Baker S.E."/>
            <person name="Ciuffetti L.M."/>
            <person name="Grigoriev I.V."/>
            <person name="Zhong S."/>
            <person name="Turgeon B.G."/>
        </authorList>
    </citation>
    <scope>NUCLEOTIDE SEQUENCE [LARGE SCALE GENOMIC DNA]</scope>
    <source>
        <strain evidence="4">28A</strain>
    </source>
</reference>
<dbReference type="PROSITE" id="PS00028">
    <property type="entry name" value="ZINC_FINGER_C2H2_1"/>
    <property type="match status" value="1"/>
</dbReference>
<dbReference type="OrthoDB" id="18440at2759"/>
<organism evidence="3 4">
    <name type="scientific">Exserohilum turcicum (strain 28A)</name>
    <name type="common">Northern leaf blight fungus</name>
    <name type="synonym">Setosphaeria turcica</name>
    <dbReference type="NCBI Taxonomy" id="671987"/>
    <lineage>
        <taxon>Eukaryota</taxon>
        <taxon>Fungi</taxon>
        <taxon>Dikarya</taxon>
        <taxon>Ascomycota</taxon>
        <taxon>Pezizomycotina</taxon>
        <taxon>Dothideomycetes</taxon>
        <taxon>Pleosporomycetidae</taxon>
        <taxon>Pleosporales</taxon>
        <taxon>Pleosporineae</taxon>
        <taxon>Pleosporaceae</taxon>
        <taxon>Exserohilum</taxon>
    </lineage>
</organism>
<protein>
    <recommendedName>
        <fullName evidence="2">C2H2-type domain-containing protein</fullName>
    </recommendedName>
</protein>
<dbReference type="PANTHER" id="PTHR21354:SF0">
    <property type="entry name" value="ZINC FINGER PROTEIN 511"/>
    <property type="match status" value="1"/>
</dbReference>
<accession>R0JWD5</accession>
<sequence length="291" mass="32260">MGVKRSHRDSSSSDQGSTPYLRETSADVKIVQLDTDCAVSDEDAVMKCSLPPHDPLTFASIEEHDVHYRQVHMNRCSECQKNFPDQHYLHLHIAEYHDPINAAKRDQGEKTYACLLPDCDRLCSTPQKRRLHCIDKHQFPREYDFIVVKDGIDRRSSMLIPAHRRRSSTLSSAGGGNGAAGRRRGESTSSTAGDSMDVVRDGDEDNAQHVQDDGETRRYPTRLRGRGGFGRGQGTGRAIGRGDPQASPPRKTMPATRTADPMDSLASSMSALKFVPHSVRVARHRGRGTVV</sequence>
<dbReference type="EMBL" id="KB908703">
    <property type="protein sequence ID" value="EOA85263.1"/>
    <property type="molecule type" value="Genomic_DNA"/>
</dbReference>
<dbReference type="PANTHER" id="PTHR21354">
    <property type="entry name" value="ZINC FINGER PROTEIN 511"/>
    <property type="match status" value="1"/>
</dbReference>
<keyword evidence="4" id="KW-1185">Reference proteome</keyword>
<dbReference type="HOGENOM" id="CLU_055660_1_0_1"/>
<dbReference type="GeneID" id="19396429"/>
<dbReference type="STRING" id="671987.R0JWD5"/>
<dbReference type="AlphaFoldDB" id="R0JWD5"/>